<keyword evidence="9" id="KW-1185">Reference proteome</keyword>
<feature type="transmembrane region" description="Helical" evidence="6">
    <location>
        <begin position="431"/>
        <end position="453"/>
    </location>
</feature>
<dbReference type="AlphaFoldDB" id="A0A9X1B5W1"/>
<keyword evidence="3 6" id="KW-0812">Transmembrane</keyword>
<dbReference type="GO" id="GO:0008514">
    <property type="term" value="F:organic anion transmembrane transporter activity"/>
    <property type="evidence" value="ECO:0007669"/>
    <property type="project" value="UniProtKB-ARBA"/>
</dbReference>
<reference evidence="8 9" key="1">
    <citation type="journal article" date="2020" name="Microorganisms">
        <title>Osmotic Adaptation and Compatible Solute Biosynthesis of Phototrophic Bacteria as Revealed from Genome Analyses.</title>
        <authorList>
            <person name="Imhoff J.F."/>
            <person name="Rahn T."/>
            <person name="Kunzel S."/>
            <person name="Keller A."/>
            <person name="Neulinger S.C."/>
        </authorList>
    </citation>
    <scope>NUCLEOTIDE SEQUENCE [LARGE SCALE GENOMIC DNA]</scope>
    <source>
        <strain evidence="8 9">DSM 25653</strain>
    </source>
</reference>
<dbReference type="InterPro" id="IPR004680">
    <property type="entry name" value="Cit_transptr-like_dom"/>
</dbReference>
<dbReference type="NCBIfam" id="TIGR00785">
    <property type="entry name" value="dass"/>
    <property type="match status" value="1"/>
</dbReference>
<evidence type="ECO:0000256" key="2">
    <source>
        <dbReference type="ARBA" id="ARBA00022448"/>
    </source>
</evidence>
<protein>
    <submittedName>
        <fullName evidence="8">Anion transporter</fullName>
    </submittedName>
</protein>
<evidence type="ECO:0000256" key="4">
    <source>
        <dbReference type="ARBA" id="ARBA00022989"/>
    </source>
</evidence>
<gene>
    <name evidence="8" type="ORF">CKO42_20935</name>
</gene>
<dbReference type="GO" id="GO:1905039">
    <property type="term" value="P:carboxylic acid transmembrane transport"/>
    <property type="evidence" value="ECO:0007669"/>
    <property type="project" value="UniProtKB-ARBA"/>
</dbReference>
<evidence type="ECO:0000256" key="1">
    <source>
        <dbReference type="ARBA" id="ARBA00004141"/>
    </source>
</evidence>
<keyword evidence="2" id="KW-0813">Transport</keyword>
<feature type="transmembrane region" description="Helical" evidence="6">
    <location>
        <begin position="284"/>
        <end position="302"/>
    </location>
</feature>
<name>A0A9X1B5W1_9GAMM</name>
<feature type="transmembrane region" description="Helical" evidence="6">
    <location>
        <begin position="121"/>
        <end position="149"/>
    </location>
</feature>
<keyword evidence="5 6" id="KW-0472">Membrane</keyword>
<feature type="transmembrane region" description="Helical" evidence="6">
    <location>
        <begin position="72"/>
        <end position="93"/>
    </location>
</feature>
<evidence type="ECO:0000256" key="3">
    <source>
        <dbReference type="ARBA" id="ARBA00022692"/>
    </source>
</evidence>
<feature type="transmembrane region" description="Helical" evidence="6">
    <location>
        <begin position="170"/>
        <end position="190"/>
    </location>
</feature>
<feature type="transmembrane region" description="Helical" evidence="6">
    <location>
        <begin position="390"/>
        <end position="410"/>
    </location>
</feature>
<accession>A0A9X1B5W1</accession>
<feature type="domain" description="Citrate transporter-like" evidence="7">
    <location>
        <begin position="41"/>
        <end position="398"/>
    </location>
</feature>
<dbReference type="PANTHER" id="PTHR10283">
    <property type="entry name" value="SOLUTE CARRIER FAMILY 13 MEMBER"/>
    <property type="match status" value="1"/>
</dbReference>
<organism evidence="8 9">
    <name type="scientific">Lamprobacter modestohalophilus</name>
    <dbReference type="NCBI Taxonomy" id="1064514"/>
    <lineage>
        <taxon>Bacteria</taxon>
        <taxon>Pseudomonadati</taxon>
        <taxon>Pseudomonadota</taxon>
        <taxon>Gammaproteobacteria</taxon>
        <taxon>Chromatiales</taxon>
        <taxon>Chromatiaceae</taxon>
        <taxon>Lamprobacter</taxon>
    </lineage>
</organism>
<evidence type="ECO:0000256" key="5">
    <source>
        <dbReference type="ARBA" id="ARBA00023136"/>
    </source>
</evidence>
<feature type="transmembrane region" description="Helical" evidence="6">
    <location>
        <begin position="366"/>
        <end position="384"/>
    </location>
</feature>
<dbReference type="CDD" id="cd01115">
    <property type="entry name" value="SLC13_permease"/>
    <property type="match status" value="1"/>
</dbReference>
<comment type="caution">
    <text evidence="8">The sequence shown here is derived from an EMBL/GenBank/DDBJ whole genome shotgun (WGS) entry which is preliminary data.</text>
</comment>
<feature type="transmembrane region" description="Helical" evidence="6">
    <location>
        <begin position="253"/>
        <end position="272"/>
    </location>
</feature>
<evidence type="ECO:0000256" key="6">
    <source>
        <dbReference type="SAM" id="Phobius"/>
    </source>
</evidence>
<dbReference type="PANTHER" id="PTHR10283:SF82">
    <property type="entry name" value="SOLUTE CARRIER FAMILY 13 MEMBER 2"/>
    <property type="match status" value="1"/>
</dbReference>
<dbReference type="Pfam" id="PF03600">
    <property type="entry name" value="CitMHS"/>
    <property type="match status" value="1"/>
</dbReference>
<proteinExistence type="predicted"/>
<dbReference type="GO" id="GO:0005886">
    <property type="term" value="C:plasma membrane"/>
    <property type="evidence" value="ECO:0007669"/>
    <property type="project" value="TreeGrafter"/>
</dbReference>
<keyword evidence="4 6" id="KW-1133">Transmembrane helix</keyword>
<dbReference type="Proteomes" id="UP001138768">
    <property type="component" value="Unassembled WGS sequence"/>
</dbReference>
<comment type="subcellular location">
    <subcellularLocation>
        <location evidence="1">Membrane</location>
        <topology evidence="1">Multi-pass membrane protein</topology>
    </subcellularLocation>
</comment>
<dbReference type="EMBL" id="NRRY01000050">
    <property type="protein sequence ID" value="MBK1620848.1"/>
    <property type="molecule type" value="Genomic_DNA"/>
</dbReference>
<evidence type="ECO:0000259" key="7">
    <source>
        <dbReference type="Pfam" id="PF03600"/>
    </source>
</evidence>
<dbReference type="InterPro" id="IPR001898">
    <property type="entry name" value="SLC13A/DASS"/>
</dbReference>
<feature type="transmembrane region" description="Helical" evidence="6">
    <location>
        <begin position="202"/>
        <end position="222"/>
    </location>
</feature>
<evidence type="ECO:0000313" key="9">
    <source>
        <dbReference type="Proteomes" id="UP001138768"/>
    </source>
</evidence>
<evidence type="ECO:0000313" key="8">
    <source>
        <dbReference type="EMBL" id="MBK1620848.1"/>
    </source>
</evidence>
<sequence length="457" mass="47700">MMHTLNLIIGLALYLGLEFGASPLLGEVASGLAILAAIAWLWLSEALHLSVTALLVPLLATTSGIMPLDQALAAFANPVIFLFLGGFALATGLREQGLDRWLATWVVQRAGPGLDRAARALFWLTALLSMWISNTATAAMMLPLALGLLATLPAAPNTKTDTKTERNTRIYVLLGIAFAANIGGIGTLVGSPPNAIAAANTGLGFAAWLMIGVPLVILMLPLMELALRLSLRPQLTGQVEPIGEPLRWGRAQWLMLLVFASTVLARVFGSLIADWLQISTGYDAAVALLALIALHAFGLAPWRAIAERTDWGVLLLFGGGLTLSLVLESSGAGAWLASLLAGPFGSMPMVLSLMLVVLFAMALTEVASNTASAALLIPLFIGLAPQIDSVAMAMLIALGTSCAFLLPVATPPNAIIFGSGQVPQRAMLRSGLWVSAAILPLLFALAALLALGLSDVL</sequence>
<feature type="transmembrane region" description="Helical" evidence="6">
    <location>
        <begin position="333"/>
        <end position="359"/>
    </location>
</feature>
<feature type="transmembrane region" description="Helical" evidence="6">
    <location>
        <begin position="36"/>
        <end position="60"/>
    </location>
</feature>
<feature type="transmembrane region" description="Helical" evidence="6">
    <location>
        <begin position="309"/>
        <end position="327"/>
    </location>
</feature>